<dbReference type="SMART" id="SM00388">
    <property type="entry name" value="HisKA"/>
    <property type="match status" value="1"/>
</dbReference>
<feature type="modified residue" description="4-aspartylphosphate" evidence="9">
    <location>
        <position position="540"/>
    </location>
</feature>
<dbReference type="InterPro" id="IPR011006">
    <property type="entry name" value="CheY-like_superfamily"/>
</dbReference>
<keyword evidence="5" id="KW-0547">Nucleotide-binding</keyword>
<evidence type="ECO:0000256" key="8">
    <source>
        <dbReference type="ARBA" id="ARBA00023012"/>
    </source>
</evidence>
<dbReference type="CDD" id="cd00082">
    <property type="entry name" value="HisKA"/>
    <property type="match status" value="1"/>
</dbReference>
<dbReference type="InterPro" id="IPR005467">
    <property type="entry name" value="His_kinase_dom"/>
</dbReference>
<evidence type="ECO:0000313" key="14">
    <source>
        <dbReference type="Proteomes" id="UP000266426"/>
    </source>
</evidence>
<dbReference type="Pfam" id="PF13185">
    <property type="entry name" value="GAF_2"/>
    <property type="match status" value="1"/>
</dbReference>
<feature type="coiled-coil region" evidence="10">
    <location>
        <begin position="208"/>
        <end position="235"/>
    </location>
</feature>
<accession>A0A3A4R774</accession>
<dbReference type="InterPro" id="IPR003018">
    <property type="entry name" value="GAF"/>
</dbReference>
<dbReference type="InterPro" id="IPR029016">
    <property type="entry name" value="GAF-like_dom_sf"/>
</dbReference>
<keyword evidence="7" id="KW-0067">ATP-binding</keyword>
<comment type="caution">
    <text evidence="13">The sequence shown here is derived from an EMBL/GenBank/DDBJ whole genome shotgun (WGS) entry which is preliminary data.</text>
</comment>
<dbReference type="SUPFAM" id="SSF52172">
    <property type="entry name" value="CheY-like"/>
    <property type="match status" value="1"/>
</dbReference>
<dbReference type="InterPro" id="IPR001789">
    <property type="entry name" value="Sig_transdc_resp-reg_receiver"/>
</dbReference>
<keyword evidence="6" id="KW-0418">Kinase</keyword>
<dbReference type="SMART" id="SM00065">
    <property type="entry name" value="GAF"/>
    <property type="match status" value="1"/>
</dbReference>
<evidence type="ECO:0000256" key="6">
    <source>
        <dbReference type="ARBA" id="ARBA00022777"/>
    </source>
</evidence>
<dbReference type="SUPFAM" id="SSF55781">
    <property type="entry name" value="GAF domain-like"/>
    <property type="match status" value="1"/>
</dbReference>
<evidence type="ECO:0000313" key="13">
    <source>
        <dbReference type="EMBL" id="RJP60812.1"/>
    </source>
</evidence>
<gene>
    <name evidence="13" type="ORF">C4541_03495</name>
</gene>
<sequence>MSLDDFRDHIIKDKKNYLFHSTLVNTNMQLVRKIHELSIVKRINDSLKFVPDLKKVCCSIIDTIKDEINVKFCSLMVIDNEKHCLTLKAYWSQSESKAIFYEGNSPHYEFKLDEGVAGKVAKEGKPILINDTSSDERFVCIPNNNQHIKSLLCMPLQAGEETVGVLNLSHENPNAFGKDEKHLLDMITNQIAIALKNVFLFQEMQAINRTLENRVQERTQKLEDMNNTLIQTRDQLIHSEKMAAIGTLAGGVAHEFNNLLCMIQGYAELALQKNDPQMSQKALNVVLSASERAKTIAKNLLSFSKRTESKRVAANICEAMEETLTLIERDIEKDNIVIVRKYEEMPEVIFDVSLIQQVFLNIIINARHAMNNSKGGTLSVNIYKTDADAVVEISDTGPGIKKELLQKIFEPFFTTKGVWGDDDVPGTGLGLSVSVGVVESHNGKLEVESVEGQGATFRIRLPLNVPADAEIACKPGVSDNKFLNTATRKANVLVVDDEDGIRELLSEMLKISGHVVTTAMSGQEAVSACKSNEFDIIFMDIMMPGMSGVESFKEMKLQNGKPKVVFITGLNFDDQNRLMDLEGAECIKKPFKLSEISNIMKRLLKA</sequence>
<dbReference type="InterPro" id="IPR003594">
    <property type="entry name" value="HATPase_dom"/>
</dbReference>
<dbReference type="PANTHER" id="PTHR43065">
    <property type="entry name" value="SENSOR HISTIDINE KINASE"/>
    <property type="match status" value="1"/>
</dbReference>
<dbReference type="SUPFAM" id="SSF55874">
    <property type="entry name" value="ATPase domain of HSP90 chaperone/DNA topoisomerase II/histidine kinase"/>
    <property type="match status" value="1"/>
</dbReference>
<dbReference type="SMART" id="SM00448">
    <property type="entry name" value="REC"/>
    <property type="match status" value="1"/>
</dbReference>
<dbReference type="InterPro" id="IPR004358">
    <property type="entry name" value="Sig_transdc_His_kin-like_C"/>
</dbReference>
<dbReference type="PROSITE" id="PS50109">
    <property type="entry name" value="HIS_KIN"/>
    <property type="match status" value="1"/>
</dbReference>
<keyword evidence="4" id="KW-0808">Transferase</keyword>
<reference evidence="13 14" key="1">
    <citation type="journal article" date="2017" name="ISME J.">
        <title>Energy and carbon metabolisms in a deep terrestrial subsurface fluid microbial community.</title>
        <authorList>
            <person name="Momper L."/>
            <person name="Jungbluth S.P."/>
            <person name="Lee M.D."/>
            <person name="Amend J.P."/>
        </authorList>
    </citation>
    <scope>NUCLEOTIDE SEQUENCE [LARGE SCALE GENOMIC DNA]</scope>
    <source>
        <strain evidence="13">SURF_26</strain>
    </source>
</reference>
<evidence type="ECO:0000259" key="12">
    <source>
        <dbReference type="PROSITE" id="PS50110"/>
    </source>
</evidence>
<dbReference type="InterPro" id="IPR036097">
    <property type="entry name" value="HisK_dim/P_sf"/>
</dbReference>
<dbReference type="GO" id="GO:0000155">
    <property type="term" value="F:phosphorelay sensor kinase activity"/>
    <property type="evidence" value="ECO:0007669"/>
    <property type="project" value="InterPro"/>
</dbReference>
<evidence type="ECO:0000259" key="11">
    <source>
        <dbReference type="PROSITE" id="PS50109"/>
    </source>
</evidence>
<proteinExistence type="predicted"/>
<keyword evidence="8" id="KW-0902">Two-component regulatory system</keyword>
<evidence type="ECO:0000256" key="7">
    <source>
        <dbReference type="ARBA" id="ARBA00022840"/>
    </source>
</evidence>
<dbReference type="Proteomes" id="UP000266426">
    <property type="component" value="Unassembled WGS sequence"/>
</dbReference>
<dbReference type="CDD" id="cd17546">
    <property type="entry name" value="REC_hyHK_CKI1_RcsC-like"/>
    <property type="match status" value="1"/>
</dbReference>
<evidence type="ECO:0000256" key="5">
    <source>
        <dbReference type="ARBA" id="ARBA00022741"/>
    </source>
</evidence>
<dbReference type="Gene3D" id="3.30.565.10">
    <property type="entry name" value="Histidine kinase-like ATPase, C-terminal domain"/>
    <property type="match status" value="1"/>
</dbReference>
<dbReference type="AlphaFoldDB" id="A0A3A4R774"/>
<evidence type="ECO:0000256" key="4">
    <source>
        <dbReference type="ARBA" id="ARBA00022679"/>
    </source>
</evidence>
<dbReference type="Gene3D" id="3.30.450.40">
    <property type="match status" value="1"/>
</dbReference>
<dbReference type="InterPro" id="IPR036890">
    <property type="entry name" value="HATPase_C_sf"/>
</dbReference>
<dbReference type="EMBL" id="QZJZ01000022">
    <property type="protein sequence ID" value="RJP60812.1"/>
    <property type="molecule type" value="Genomic_DNA"/>
</dbReference>
<evidence type="ECO:0000256" key="1">
    <source>
        <dbReference type="ARBA" id="ARBA00000085"/>
    </source>
</evidence>
<evidence type="ECO:0000256" key="9">
    <source>
        <dbReference type="PROSITE-ProRule" id="PRU00169"/>
    </source>
</evidence>
<dbReference type="Gene3D" id="3.40.50.2300">
    <property type="match status" value="1"/>
</dbReference>
<evidence type="ECO:0000256" key="10">
    <source>
        <dbReference type="SAM" id="Coils"/>
    </source>
</evidence>
<dbReference type="SMART" id="SM00387">
    <property type="entry name" value="HATPase_c"/>
    <property type="match status" value="1"/>
</dbReference>
<dbReference type="Pfam" id="PF02518">
    <property type="entry name" value="HATPase_c"/>
    <property type="match status" value="1"/>
</dbReference>
<feature type="domain" description="Histidine kinase" evidence="11">
    <location>
        <begin position="251"/>
        <end position="465"/>
    </location>
</feature>
<dbReference type="PROSITE" id="PS50110">
    <property type="entry name" value="RESPONSE_REGULATORY"/>
    <property type="match status" value="1"/>
</dbReference>
<dbReference type="Pfam" id="PF00072">
    <property type="entry name" value="Response_reg"/>
    <property type="match status" value="1"/>
</dbReference>
<dbReference type="InterPro" id="IPR003661">
    <property type="entry name" value="HisK_dim/P_dom"/>
</dbReference>
<comment type="catalytic activity">
    <reaction evidence="1">
        <text>ATP + protein L-histidine = ADP + protein N-phospho-L-histidine.</text>
        <dbReference type="EC" id="2.7.13.3"/>
    </reaction>
</comment>
<protein>
    <recommendedName>
        <fullName evidence="2">histidine kinase</fullName>
        <ecNumber evidence="2">2.7.13.3</ecNumber>
    </recommendedName>
</protein>
<dbReference type="PANTHER" id="PTHR43065:SF46">
    <property type="entry name" value="C4-DICARBOXYLATE TRANSPORT SENSOR PROTEIN DCTB"/>
    <property type="match status" value="1"/>
</dbReference>
<dbReference type="GO" id="GO:0005524">
    <property type="term" value="F:ATP binding"/>
    <property type="evidence" value="ECO:0007669"/>
    <property type="project" value="UniProtKB-KW"/>
</dbReference>
<dbReference type="SUPFAM" id="SSF47384">
    <property type="entry name" value="Homodimeric domain of signal transducing histidine kinase"/>
    <property type="match status" value="1"/>
</dbReference>
<feature type="domain" description="Response regulatory" evidence="12">
    <location>
        <begin position="491"/>
        <end position="604"/>
    </location>
</feature>
<organism evidence="13 14">
    <name type="scientific">Candidatus Auribacter fodinae</name>
    <dbReference type="NCBI Taxonomy" id="2093366"/>
    <lineage>
        <taxon>Bacteria</taxon>
        <taxon>Pseudomonadati</taxon>
        <taxon>Candidatus Auribacterota</taxon>
        <taxon>Candidatus Auribacteria</taxon>
        <taxon>Candidatus Auribacterales</taxon>
        <taxon>Candidatus Auribacteraceae</taxon>
        <taxon>Candidatus Auribacter</taxon>
    </lineage>
</organism>
<dbReference type="EC" id="2.7.13.3" evidence="2"/>
<keyword evidence="10" id="KW-0175">Coiled coil</keyword>
<evidence type="ECO:0000256" key="3">
    <source>
        <dbReference type="ARBA" id="ARBA00022553"/>
    </source>
</evidence>
<evidence type="ECO:0000256" key="2">
    <source>
        <dbReference type="ARBA" id="ARBA00012438"/>
    </source>
</evidence>
<keyword evidence="3 9" id="KW-0597">Phosphoprotein</keyword>
<dbReference type="PRINTS" id="PR00344">
    <property type="entry name" value="BCTRLSENSOR"/>
</dbReference>
<dbReference type="Pfam" id="PF00512">
    <property type="entry name" value="HisKA"/>
    <property type="match status" value="1"/>
</dbReference>
<name>A0A3A4R774_9BACT</name>
<dbReference type="Gene3D" id="1.10.287.130">
    <property type="match status" value="1"/>
</dbReference>